<evidence type="ECO:0000313" key="3">
    <source>
        <dbReference type="EMBL" id="MCZ2686071.1"/>
    </source>
</evidence>
<keyword evidence="1" id="KW-0812">Transmembrane</keyword>
<feature type="transmembrane region" description="Helical" evidence="1">
    <location>
        <begin position="287"/>
        <end position="307"/>
    </location>
</feature>
<reference evidence="3" key="2">
    <citation type="submission" date="2022-12" db="EMBL/GenBank/DDBJ databases">
        <title>Development of a Multilocus Sequence Typing Scheme for Bacteroides fragilis Based on Whole Genome Sequencing Data and Clinical Application.</title>
        <authorList>
            <person name="Nielsen F.D."/>
            <person name="Justesen U.S."/>
        </authorList>
    </citation>
    <scope>NUCLEOTIDE SEQUENCE</scope>
    <source>
        <strain evidence="3">BF_AM_ODE_DK_2015_4</strain>
    </source>
</reference>
<protein>
    <submittedName>
        <fullName evidence="3">M56 family metallopeptidase</fullName>
    </submittedName>
</protein>
<dbReference type="EMBL" id="JAPTZU010000001">
    <property type="protein sequence ID" value="MCZ2686071.1"/>
    <property type="molecule type" value="Genomic_DNA"/>
</dbReference>
<evidence type="ECO:0000256" key="1">
    <source>
        <dbReference type="SAM" id="Phobius"/>
    </source>
</evidence>
<accession>A0A081U172</accession>
<dbReference type="PANTHER" id="PTHR34978:SF3">
    <property type="entry name" value="SLR0241 PROTEIN"/>
    <property type="match status" value="1"/>
</dbReference>
<keyword evidence="1" id="KW-0472">Membrane</keyword>
<dbReference type="InterPro" id="IPR052173">
    <property type="entry name" value="Beta-lactam_resp_regulator"/>
</dbReference>
<sequence length="548" mass="63486">MGTFLFYLLKSAFCLILFYVFYRALLSRSTFFRFNRLTLLVGMSVCVVLPLMEFTTEEEHLFHTPFQVIHRVLVEEGYSDSSLELVQEGGMGRLANSPERVRHTSPDITFRHELIRVGGVVYLIGSVVVFLGFVLSAIRMWRLILHARRSRYGKYTLALTSQTVGSFSWGRVIVISEADYGHSQEILLHEVMHLRSWHTLDLLWIQLLLILFWFNPAVWLLKRELQEVHEFEADDGVINNGIDATRYQLLLVKKAVGTRLYSMANGFNHSKLKNRITMMLKERTNGWARLKLLLFVPVMAGTLYAFARPEVKETFVQTVPGLHQKQAMDYQTLSKLLRNEEEAYNLRKFGKKVAPTTPENRMNQLLMNARNVMLFDGDYVLKENLKDKVKEKLLYKQRREKEKSGRKDEQIVGFWCDRGTNVDEARQALQAVYDAYTEIRDSIAIASGNDSKDFLDKEFPIVVSQYENLKKFGSQNGDCLSGIELNFMSGKDLLKELKNPTAEELQQAVTDYREKLKDGRKLSVRVKVDRECNMGTVLKMKQILRENW</sequence>
<dbReference type="RefSeq" id="WP_005778093.1">
    <property type="nucleotide sequence ID" value="NZ_CP018937.1"/>
</dbReference>
<feature type="transmembrane region" description="Helical" evidence="1">
    <location>
        <begin position="202"/>
        <end position="221"/>
    </location>
</feature>
<evidence type="ECO:0000259" key="2">
    <source>
        <dbReference type="Pfam" id="PF05569"/>
    </source>
</evidence>
<dbReference type="CDD" id="cd07341">
    <property type="entry name" value="M56_BlaR1_MecR1_like"/>
    <property type="match status" value="1"/>
</dbReference>
<dbReference type="Proteomes" id="UP000501467">
    <property type="component" value="Chromosome"/>
</dbReference>
<feature type="transmembrane region" description="Helical" evidence="1">
    <location>
        <begin position="6"/>
        <end position="22"/>
    </location>
</feature>
<dbReference type="InterPro" id="IPR008756">
    <property type="entry name" value="Peptidase_M56"/>
</dbReference>
<proteinExistence type="predicted"/>
<feature type="domain" description="Peptidase M56" evidence="2">
    <location>
        <begin position="184"/>
        <end position="279"/>
    </location>
</feature>
<evidence type="ECO:0000313" key="6">
    <source>
        <dbReference type="Proteomes" id="UP001079672"/>
    </source>
</evidence>
<dbReference type="EMBL" id="CP054003">
    <property type="protein sequence ID" value="QKH83308.1"/>
    <property type="molecule type" value="Genomic_DNA"/>
</dbReference>
<dbReference type="PANTHER" id="PTHR34978">
    <property type="entry name" value="POSSIBLE SENSOR-TRANSDUCER PROTEIN BLAR"/>
    <property type="match status" value="1"/>
</dbReference>
<name>A0A081U172_BACFG</name>
<reference evidence="4 5" key="1">
    <citation type="submission" date="2020-05" db="EMBL/GenBank/DDBJ databases">
        <title>FDA dAtabase for Regulatory Grade micrObial Sequences (FDA-ARGOS): Supporting development and validation of Infectious Disease Dx tests.</title>
        <authorList>
            <person name="Bojja K."/>
            <person name="Kessler A."/>
            <person name="Tallon L."/>
            <person name="Sadzewicz L."/>
            <person name="Zhao X."/>
            <person name="Vavikolanu K."/>
            <person name="Mehta A."/>
            <person name="Aluvathingal J."/>
            <person name="Nadendla S."/>
            <person name="Myers T."/>
            <person name="Yan Y."/>
            <person name="Sichtig H."/>
        </authorList>
    </citation>
    <scope>NUCLEOTIDE SEQUENCE [LARGE SCALE GENOMIC DNA]</scope>
    <source>
        <strain evidence="4 5">FDAARGOS_763</strain>
    </source>
</reference>
<dbReference type="AlphaFoldDB" id="A0A081U172"/>
<feature type="transmembrane region" description="Helical" evidence="1">
    <location>
        <begin position="120"/>
        <end position="141"/>
    </location>
</feature>
<evidence type="ECO:0000313" key="5">
    <source>
        <dbReference type="Proteomes" id="UP000501467"/>
    </source>
</evidence>
<gene>
    <name evidence="4" type="ORF">FOC69_02590</name>
    <name evidence="3" type="ORF">O1433_00910</name>
</gene>
<organism evidence="3 6">
    <name type="scientific">Bacteroides fragilis</name>
    <dbReference type="NCBI Taxonomy" id="817"/>
    <lineage>
        <taxon>Bacteria</taxon>
        <taxon>Pseudomonadati</taxon>
        <taxon>Bacteroidota</taxon>
        <taxon>Bacteroidia</taxon>
        <taxon>Bacteroidales</taxon>
        <taxon>Bacteroidaceae</taxon>
        <taxon>Bacteroides</taxon>
    </lineage>
</organism>
<evidence type="ECO:0000313" key="4">
    <source>
        <dbReference type="EMBL" id="QKH83308.1"/>
    </source>
</evidence>
<keyword evidence="1" id="KW-1133">Transmembrane helix</keyword>
<dbReference type="Proteomes" id="UP001079672">
    <property type="component" value="Unassembled WGS sequence"/>
</dbReference>
<dbReference type="Pfam" id="PF05569">
    <property type="entry name" value="Peptidase_M56"/>
    <property type="match status" value="1"/>
</dbReference>